<dbReference type="PANTHER" id="PTHR43567:SF5">
    <property type="entry name" value="HYPOTHETICAL CYTOSOLIC PROTEIN"/>
    <property type="match status" value="1"/>
</dbReference>
<gene>
    <name evidence="3" type="ORF">SDC9_04040</name>
</gene>
<protein>
    <recommendedName>
        <fullName evidence="2">Flavin reductase like domain-containing protein</fullName>
    </recommendedName>
</protein>
<evidence type="ECO:0000259" key="2">
    <source>
        <dbReference type="SMART" id="SM00903"/>
    </source>
</evidence>
<organism evidence="3">
    <name type="scientific">bioreactor metagenome</name>
    <dbReference type="NCBI Taxonomy" id="1076179"/>
    <lineage>
        <taxon>unclassified sequences</taxon>
        <taxon>metagenomes</taxon>
        <taxon>ecological metagenomes</taxon>
    </lineage>
</organism>
<evidence type="ECO:0000313" key="3">
    <source>
        <dbReference type="EMBL" id="MPL58507.1"/>
    </source>
</evidence>
<dbReference type="SUPFAM" id="SSF50475">
    <property type="entry name" value="FMN-binding split barrel"/>
    <property type="match status" value="1"/>
</dbReference>
<dbReference type="Gene3D" id="2.30.110.10">
    <property type="entry name" value="Electron Transport, Fmn-binding Protein, Chain A"/>
    <property type="match status" value="1"/>
</dbReference>
<accession>A0A644SW68</accession>
<feature type="domain" description="Flavin reductase like" evidence="2">
    <location>
        <begin position="14"/>
        <end position="166"/>
    </location>
</feature>
<proteinExistence type="inferred from homology"/>
<comment type="caution">
    <text evidence="3">The sequence shown here is derived from an EMBL/GenBank/DDBJ whole genome shotgun (WGS) entry which is preliminary data.</text>
</comment>
<sequence length="166" mass="18771">MKEVAYNEYANKALDLLSQGAFLTTAHDGKVNTMTIGWGSIGNIWGKPVFMVMVRHSRYTYELIEKSGEFTVSLPFHDMKKKLNFCGSKSGREVDKITVMEITTAPGQKTSTPVIADCGLTYECKIVYRQAMDATTLDPDYNQRWYGQGDYHTLYYGEIVACYTND</sequence>
<dbReference type="PANTHER" id="PTHR43567">
    <property type="entry name" value="FLAVOREDOXIN-RELATED-RELATED"/>
    <property type="match status" value="1"/>
</dbReference>
<evidence type="ECO:0000256" key="1">
    <source>
        <dbReference type="ARBA" id="ARBA00038054"/>
    </source>
</evidence>
<dbReference type="InterPro" id="IPR002563">
    <property type="entry name" value="Flavin_Rdtase-like_dom"/>
</dbReference>
<dbReference type="AlphaFoldDB" id="A0A644SW68"/>
<dbReference type="Pfam" id="PF01613">
    <property type="entry name" value="Flavin_Reduct"/>
    <property type="match status" value="1"/>
</dbReference>
<dbReference type="InterPro" id="IPR012349">
    <property type="entry name" value="Split_barrel_FMN-bd"/>
</dbReference>
<name>A0A644SW68_9ZZZZ</name>
<comment type="similarity">
    <text evidence="1">Belongs to the flavoredoxin family.</text>
</comment>
<dbReference type="EMBL" id="VSSQ01000007">
    <property type="protein sequence ID" value="MPL58507.1"/>
    <property type="molecule type" value="Genomic_DNA"/>
</dbReference>
<dbReference type="SMART" id="SM00903">
    <property type="entry name" value="Flavin_Reduct"/>
    <property type="match status" value="1"/>
</dbReference>
<dbReference type="GO" id="GO:0010181">
    <property type="term" value="F:FMN binding"/>
    <property type="evidence" value="ECO:0007669"/>
    <property type="project" value="InterPro"/>
</dbReference>
<dbReference type="InterPro" id="IPR052174">
    <property type="entry name" value="Flavoredoxin"/>
</dbReference>
<reference evidence="3" key="1">
    <citation type="submission" date="2019-08" db="EMBL/GenBank/DDBJ databases">
        <authorList>
            <person name="Kucharzyk K."/>
            <person name="Murdoch R.W."/>
            <person name="Higgins S."/>
            <person name="Loffler F."/>
        </authorList>
    </citation>
    <scope>NUCLEOTIDE SEQUENCE</scope>
</reference>